<dbReference type="Pfam" id="PF14903">
    <property type="entry name" value="WG_beta_rep"/>
    <property type="match status" value="1"/>
</dbReference>
<name>A0A511YNP0_9FLAO</name>
<gene>
    <name evidence="1" type="ORF">CHA01nite_25470</name>
</gene>
<evidence type="ECO:0000313" key="2">
    <source>
        <dbReference type="Proteomes" id="UP000321863"/>
    </source>
</evidence>
<evidence type="ECO:0000313" key="1">
    <source>
        <dbReference type="EMBL" id="GEN76807.1"/>
    </source>
</evidence>
<dbReference type="RefSeq" id="WP_146941969.1">
    <property type="nucleotide sequence ID" value="NZ_BJYJ01000014.1"/>
</dbReference>
<sequence>MKNLFFFAVVLFQTTLYGQSNYQKYSHKNIIVKGDFLKNKFSDRYLLIGDFMPIEENSQKKAAKVFTSNGWGYIDENGHEIIPTIYESISDFRHGLVSAKIKVPLPSQDGIKRLEIRNEILNYSGKKLIDNNGFVQDFSNSYYYQKDFFVAFQGNNQGVMTNLGKVLVPFKYEQIDCSNNFFFAYLKSSKGDNYRTVDIYSKNGTLLKSLVNYGIGNCDGHLTASEYYDNGENFGSFFIDNKTFEPLDNRRFSTINNVENSNLFKITVSFENKKDDTYPSFYLDKNLKIISPDFPDTYICDDKFLVQPIPVGKNPDHATSFAIIDFKNNKIAEYSYEDFMLYQYFAYGRLDDPKFLESQKNYWKQLQKYQYSEYFYVNKWDYFKNLERREHFSKFFEVDASGKEISSGFVDATTGRICIKRNLDEVAYVGNIIGTDFFQVKYKNTVNGDKFDIYDSYGKFVRSDFGNYINTDFDILNKHTPDYYILDKGKDTIFSQRLNFQQLLNRQTMEPVFKNQLMYFADPHYLYSYGVMTFTDFKTKKTGIIDKNYNIRIMGDYDIIRSFYTKDNTNRGYSIIYLKTKSNTIEIIKNNTFEHLLKIEFEPGILKNYGDKDKYGKEITSDAIILGQYKNGFYLINEEQKVIDRYGNIIDTPENFSLND</sequence>
<dbReference type="OrthoDB" id="623514at2"/>
<comment type="caution">
    <text evidence="1">The sequence shown here is derived from an EMBL/GenBank/DDBJ whole genome shotgun (WGS) entry which is preliminary data.</text>
</comment>
<accession>A0A511YNP0</accession>
<dbReference type="AlphaFoldDB" id="A0A511YNP0"/>
<protein>
    <recommendedName>
        <fullName evidence="3">WG repeat-containing protein</fullName>
    </recommendedName>
</protein>
<keyword evidence="2" id="KW-1185">Reference proteome</keyword>
<dbReference type="EMBL" id="BJYJ01000014">
    <property type="protein sequence ID" value="GEN76807.1"/>
    <property type="molecule type" value="Genomic_DNA"/>
</dbReference>
<organism evidence="1 2">
    <name type="scientific">Chryseobacterium hagamense</name>
    <dbReference type="NCBI Taxonomy" id="395935"/>
    <lineage>
        <taxon>Bacteria</taxon>
        <taxon>Pseudomonadati</taxon>
        <taxon>Bacteroidota</taxon>
        <taxon>Flavobacteriia</taxon>
        <taxon>Flavobacteriales</taxon>
        <taxon>Weeksellaceae</taxon>
        <taxon>Chryseobacterium group</taxon>
        <taxon>Chryseobacterium</taxon>
    </lineage>
</organism>
<proteinExistence type="predicted"/>
<dbReference type="InterPro" id="IPR032774">
    <property type="entry name" value="WG_beta_rep"/>
</dbReference>
<reference evidence="1 2" key="1">
    <citation type="submission" date="2019-07" db="EMBL/GenBank/DDBJ databases">
        <title>Whole genome shotgun sequence of Chryseobacterium hagamense NBRC 105253.</title>
        <authorList>
            <person name="Hosoyama A."/>
            <person name="Uohara A."/>
            <person name="Ohji S."/>
            <person name="Ichikawa N."/>
        </authorList>
    </citation>
    <scope>NUCLEOTIDE SEQUENCE [LARGE SCALE GENOMIC DNA]</scope>
    <source>
        <strain evidence="1 2">NBRC 105253</strain>
    </source>
</reference>
<evidence type="ECO:0008006" key="3">
    <source>
        <dbReference type="Google" id="ProtNLM"/>
    </source>
</evidence>
<dbReference type="Proteomes" id="UP000321863">
    <property type="component" value="Unassembled WGS sequence"/>
</dbReference>